<dbReference type="InterPro" id="IPR056884">
    <property type="entry name" value="NPHP3-like_N"/>
</dbReference>
<proteinExistence type="predicted"/>
<sequence length="792" mass="88286">MSKEIRQNTKHIRESIQDLQSQQTFDERDRILPWLSPTDVSKNHNAARAKHEPTTGDWLIDSSSFKTWIKETSKLMWLHGIPGSGKTVLCSTVIDHVQSLCKANSASESAYVYYYFDFNDRQRQTLDCFVRSALAQLSRQVETVPTEVRKLYDSATKQAEEPTTEKLMGSLYELICRFEKVYIIIDALDECREQDDMIDLMSTLRWGDNWVANLFITSRRERLIEDGISPLADLSVSLDHPGVSSDILKLVNHVLAADPKLKRRPTAVKEEIRGALVHGANGMFRWAACQLDILKTCLSPSAVHKALQSLPKDLDETYERILCRIDEESRSIAFTALQFLTFSARPVTLAELAEIVAVKPGSSIFVDIDRLFEPSDVLLVCSSLVTCYNKGRWPRLAHYSVREYLVSERIRKGPAGYFALEEGRSHLDIAKRCLTYLLSFDGSEAHRWYASTSSDVQASWKLLDYAVLEWFTHVRLIPAEYYGLIEPLVYRLLDTNSAAFHHWLSLYREEDNTFGLGTPLHYASELGLSRTVRSLLQTGFDINAIGGMHGSVLAAAAFQGYEDTVLVLLDHGANVNCRGGYFDTALQSACVNRREIIFHRLLENGADINASGGYYGCALQAAAARGWPEAAVKMIEKGADVNIVAGQFGTPLQAASRYGHLSLIKKLLERGANVNATGGYYHTALQAAARGGHVGVIHELLYHGADVHIEGGYCGNALEAAYSLDHFDAAEVLKAAGAASGQRNLKSLPDGVRIVHSKTSFLHGYDHYHHPHLHLIQNTQNTLPMALRDKSG</sequence>
<dbReference type="Gene3D" id="1.25.40.20">
    <property type="entry name" value="Ankyrin repeat-containing domain"/>
    <property type="match status" value="1"/>
</dbReference>
<dbReference type="InterPro" id="IPR002110">
    <property type="entry name" value="Ankyrin_rpt"/>
</dbReference>
<dbReference type="InterPro" id="IPR036770">
    <property type="entry name" value="Ankyrin_rpt-contain_sf"/>
</dbReference>
<evidence type="ECO:0000256" key="1">
    <source>
        <dbReference type="ARBA" id="ARBA00022737"/>
    </source>
</evidence>
<dbReference type="SMART" id="SM00248">
    <property type="entry name" value="ANK"/>
    <property type="match status" value="6"/>
</dbReference>
<feature type="region of interest" description="Disordered" evidence="3">
    <location>
        <begin position="1"/>
        <end position="23"/>
    </location>
</feature>
<feature type="repeat" description="ANK" evidence="2">
    <location>
        <begin position="680"/>
        <end position="712"/>
    </location>
</feature>
<dbReference type="PANTHER" id="PTHR10039">
    <property type="entry name" value="AMELOGENIN"/>
    <property type="match status" value="1"/>
</dbReference>
<keyword evidence="6" id="KW-1185">Reference proteome</keyword>
<feature type="compositionally biased region" description="Basic and acidic residues" evidence="3">
    <location>
        <begin position="1"/>
        <end position="16"/>
    </location>
</feature>
<dbReference type="SUPFAM" id="SSF48403">
    <property type="entry name" value="Ankyrin repeat"/>
    <property type="match status" value="1"/>
</dbReference>
<dbReference type="PROSITE" id="PS50297">
    <property type="entry name" value="ANK_REP_REGION"/>
    <property type="match status" value="3"/>
</dbReference>
<name>A0ABR3XB57_9EURO</name>
<dbReference type="Pfam" id="PF24883">
    <property type="entry name" value="NPHP3_N"/>
    <property type="match status" value="1"/>
</dbReference>
<keyword evidence="1" id="KW-0677">Repeat</keyword>
<organism evidence="5 6">
    <name type="scientific">Paecilomyces lecythidis</name>
    <dbReference type="NCBI Taxonomy" id="3004212"/>
    <lineage>
        <taxon>Eukaryota</taxon>
        <taxon>Fungi</taxon>
        <taxon>Dikarya</taxon>
        <taxon>Ascomycota</taxon>
        <taxon>Pezizomycotina</taxon>
        <taxon>Eurotiomycetes</taxon>
        <taxon>Eurotiomycetidae</taxon>
        <taxon>Eurotiales</taxon>
        <taxon>Thermoascaceae</taxon>
        <taxon>Paecilomyces</taxon>
    </lineage>
</organism>
<feature type="repeat" description="ANK" evidence="2">
    <location>
        <begin position="647"/>
        <end position="679"/>
    </location>
</feature>
<evidence type="ECO:0000313" key="5">
    <source>
        <dbReference type="EMBL" id="KAL1872869.1"/>
    </source>
</evidence>
<accession>A0ABR3XB57</accession>
<reference evidence="5 6" key="1">
    <citation type="journal article" date="2024" name="IMA Fungus">
        <title>IMA Genome - F19 : A genome assembly and annotation guide to empower mycologists, including annotated draft genome sequences of Ceratocystis pirilliformis, Diaporthe australafricana, Fusarium ophioides, Paecilomyces lecythidis, and Sporothrix stenoceras.</title>
        <authorList>
            <person name="Aylward J."/>
            <person name="Wilson A.M."/>
            <person name="Visagie C.M."/>
            <person name="Spraker J."/>
            <person name="Barnes I."/>
            <person name="Buitendag C."/>
            <person name="Ceriani C."/>
            <person name="Del Mar Angel L."/>
            <person name="du Plessis D."/>
            <person name="Fuchs T."/>
            <person name="Gasser K."/>
            <person name="Kramer D."/>
            <person name="Li W."/>
            <person name="Munsamy K."/>
            <person name="Piso A."/>
            <person name="Price J.L."/>
            <person name="Sonnekus B."/>
            <person name="Thomas C."/>
            <person name="van der Nest A."/>
            <person name="van Dijk A."/>
            <person name="van Heerden A."/>
            <person name="van Vuuren N."/>
            <person name="Yilmaz N."/>
            <person name="Duong T.A."/>
            <person name="van der Merwe N.A."/>
            <person name="Wingfield M.J."/>
            <person name="Wingfield B.D."/>
        </authorList>
    </citation>
    <scope>NUCLEOTIDE SEQUENCE [LARGE SCALE GENOMIC DNA]</scope>
    <source>
        <strain evidence="5 6">CMW 18167</strain>
    </source>
</reference>
<dbReference type="PROSITE" id="PS50088">
    <property type="entry name" value="ANK_REPEAT"/>
    <property type="match status" value="3"/>
</dbReference>
<evidence type="ECO:0000256" key="2">
    <source>
        <dbReference type="PROSITE-ProRule" id="PRU00023"/>
    </source>
</evidence>
<gene>
    <name evidence="5" type="ORF">Plec18167_006519</name>
</gene>
<dbReference type="EMBL" id="JAVDPF010000023">
    <property type="protein sequence ID" value="KAL1872869.1"/>
    <property type="molecule type" value="Genomic_DNA"/>
</dbReference>
<evidence type="ECO:0000313" key="6">
    <source>
        <dbReference type="Proteomes" id="UP001583193"/>
    </source>
</evidence>
<dbReference type="Gene3D" id="3.40.50.300">
    <property type="entry name" value="P-loop containing nucleotide triphosphate hydrolases"/>
    <property type="match status" value="1"/>
</dbReference>
<dbReference type="Pfam" id="PF12796">
    <property type="entry name" value="Ank_2"/>
    <property type="match status" value="2"/>
</dbReference>
<evidence type="ECO:0000256" key="3">
    <source>
        <dbReference type="SAM" id="MobiDB-lite"/>
    </source>
</evidence>
<evidence type="ECO:0000259" key="4">
    <source>
        <dbReference type="Pfam" id="PF24883"/>
    </source>
</evidence>
<protein>
    <recommendedName>
        <fullName evidence="4">Nephrocystin 3-like N-terminal domain-containing protein</fullName>
    </recommendedName>
</protein>
<feature type="domain" description="Nephrocystin 3-like N-terminal" evidence="4">
    <location>
        <begin position="55"/>
        <end position="219"/>
    </location>
</feature>
<comment type="caution">
    <text evidence="5">The sequence shown here is derived from an EMBL/GenBank/DDBJ whole genome shotgun (WGS) entry which is preliminary data.</text>
</comment>
<dbReference type="PANTHER" id="PTHR10039:SF16">
    <property type="entry name" value="GPI INOSITOL-DEACYLASE"/>
    <property type="match status" value="1"/>
</dbReference>
<keyword evidence="2" id="KW-0040">ANK repeat</keyword>
<dbReference type="Proteomes" id="UP001583193">
    <property type="component" value="Unassembled WGS sequence"/>
</dbReference>
<dbReference type="InterPro" id="IPR027417">
    <property type="entry name" value="P-loop_NTPase"/>
</dbReference>
<feature type="repeat" description="ANK" evidence="2">
    <location>
        <begin position="518"/>
        <end position="547"/>
    </location>
</feature>
<dbReference type="SUPFAM" id="SSF52540">
    <property type="entry name" value="P-loop containing nucleoside triphosphate hydrolases"/>
    <property type="match status" value="1"/>
</dbReference>